<comment type="caution">
    <text evidence="2">The sequence shown here is derived from an EMBL/GenBank/DDBJ whole genome shotgun (WGS) entry which is preliminary data.</text>
</comment>
<gene>
    <name evidence="2" type="ORF">B7463_g5123</name>
</gene>
<dbReference type="Gene3D" id="3.40.50.720">
    <property type="entry name" value="NAD(P)-binding Rossmann-like Domain"/>
    <property type="match status" value="1"/>
</dbReference>
<dbReference type="Proteomes" id="UP000258309">
    <property type="component" value="Unassembled WGS sequence"/>
</dbReference>
<dbReference type="InterPro" id="IPR036291">
    <property type="entry name" value="NAD(P)-bd_dom_sf"/>
</dbReference>
<evidence type="ECO:0000313" key="2">
    <source>
        <dbReference type="EMBL" id="RFU31240.1"/>
    </source>
</evidence>
<keyword evidence="1" id="KW-0560">Oxidoreductase</keyword>
<dbReference type="PANTHER" id="PTHR45348:SF5">
    <property type="entry name" value="OXIDOREDUCTASE, PUTATIVE (AFU_ORTHOLOGUE AFUA_8G01420)-RELATED"/>
    <property type="match status" value="1"/>
</dbReference>
<dbReference type="GO" id="GO:0016651">
    <property type="term" value="F:oxidoreductase activity, acting on NAD(P)H"/>
    <property type="evidence" value="ECO:0007669"/>
    <property type="project" value="InterPro"/>
</dbReference>
<sequence length="264" mass="28244">MIPYLSLSSDILTDCAGSHSEASTFGLAYITAALGVFKNRPLPTPWNPAPRDAKHPIVVYGASSAVGAFAVKLASLANLHPIIAIAGQSGDVVKSILDPKKGDMFLDYRQGPEKLIQRIRSTPEDNHFAFDAICGEGTSELLCQVLHPENSYLGRSLRLEEGVTKIPQNIDCQVAFAPGLWEPNDPDGPDGENSPNVGLRAFATVAFAYLTFALENELIQGHPYEVLSNGLEGLSDALKAMKAGKNKGVKYVCEIAATPGFSDM</sequence>
<evidence type="ECO:0000256" key="1">
    <source>
        <dbReference type="ARBA" id="ARBA00023002"/>
    </source>
</evidence>
<feature type="non-terminal residue" evidence="2">
    <location>
        <position position="1"/>
    </location>
</feature>
<keyword evidence="3" id="KW-1185">Reference proteome</keyword>
<accession>A0A3E2HCW9</accession>
<proteinExistence type="predicted"/>
<dbReference type="AlphaFoldDB" id="A0A3E2HCW9"/>
<evidence type="ECO:0000313" key="3">
    <source>
        <dbReference type="Proteomes" id="UP000258309"/>
    </source>
</evidence>
<dbReference type="OrthoDB" id="3233595at2759"/>
<dbReference type="EMBL" id="NCSJ02000080">
    <property type="protein sequence ID" value="RFU31240.1"/>
    <property type="molecule type" value="Genomic_DNA"/>
</dbReference>
<reference evidence="2 3" key="1">
    <citation type="submission" date="2018-05" db="EMBL/GenBank/DDBJ databases">
        <title>Draft genome sequence of Scytalidium lignicola DSM 105466, a ubiquitous saprotrophic fungus.</title>
        <authorList>
            <person name="Buettner E."/>
            <person name="Gebauer A.M."/>
            <person name="Hofrichter M."/>
            <person name="Liers C."/>
            <person name="Kellner H."/>
        </authorList>
    </citation>
    <scope>NUCLEOTIDE SEQUENCE [LARGE SCALE GENOMIC DNA]</scope>
    <source>
        <strain evidence="2 3">DSM 105466</strain>
    </source>
</reference>
<organism evidence="2 3">
    <name type="scientific">Scytalidium lignicola</name>
    <name type="common">Hyphomycete</name>
    <dbReference type="NCBI Taxonomy" id="5539"/>
    <lineage>
        <taxon>Eukaryota</taxon>
        <taxon>Fungi</taxon>
        <taxon>Dikarya</taxon>
        <taxon>Ascomycota</taxon>
        <taxon>Pezizomycotina</taxon>
        <taxon>Leotiomycetes</taxon>
        <taxon>Leotiomycetes incertae sedis</taxon>
        <taxon>Scytalidium</taxon>
    </lineage>
</organism>
<evidence type="ECO:0008006" key="4">
    <source>
        <dbReference type="Google" id="ProtNLM"/>
    </source>
</evidence>
<dbReference type="OMA" id="VCEIAAT"/>
<name>A0A3E2HCW9_SCYLI</name>
<dbReference type="STRING" id="5539.A0A3E2HCW9"/>
<dbReference type="SUPFAM" id="SSF51735">
    <property type="entry name" value="NAD(P)-binding Rossmann-fold domains"/>
    <property type="match status" value="1"/>
</dbReference>
<dbReference type="PANTHER" id="PTHR45348">
    <property type="entry name" value="HYPOTHETICAL OXIDOREDUCTASE (EUROFUNG)"/>
    <property type="match status" value="1"/>
</dbReference>
<feature type="non-terminal residue" evidence="2">
    <location>
        <position position="264"/>
    </location>
</feature>
<protein>
    <recommendedName>
        <fullName evidence="4">Alcohol dehydrogenase-like C-terminal domain-containing protein</fullName>
    </recommendedName>
</protein>
<dbReference type="InterPro" id="IPR047122">
    <property type="entry name" value="Trans-enoyl_RdTase-like"/>
</dbReference>